<dbReference type="EMBL" id="RNRV01000013">
    <property type="protein sequence ID" value="MHO04621.1"/>
    <property type="molecule type" value="Genomic_DNA"/>
</dbReference>
<protein>
    <submittedName>
        <fullName evidence="1">Uncharacterized protein</fullName>
    </submittedName>
</protein>
<sequence length="278" mass="31595">MSETEQYINPFDDDEHSEEDVFNIFSAVPMGLNQDGTITTDVGWSGMLLTEALGIEPFVGLFGFKDAEHYKSWVEGIIGFKLTDWEPYELTLYQNWFNSPDYEDWLEHPERSMDPVLSCYMSWDAQPRQGALHTVPKRVFALRHVKHELARTHSVVAFHCARQRSYAEAAWGRLHPGEEITPKIMTDYGFCDGIFLEGRLTGRDKDEILCWPTDNLHEVIEVAKGLVSTGVDSLYICNNSLCVDARNLESKAIKRLVEEYDYNGPGVSLLDIVICSGC</sequence>
<accession>A0A3L0X181</accession>
<dbReference type="AlphaFoldDB" id="A0A3L0X181"/>
<organism evidence="1">
    <name type="scientific">Escherichia coli</name>
    <dbReference type="NCBI Taxonomy" id="562"/>
    <lineage>
        <taxon>Bacteria</taxon>
        <taxon>Pseudomonadati</taxon>
        <taxon>Pseudomonadota</taxon>
        <taxon>Gammaproteobacteria</taxon>
        <taxon>Enterobacterales</taxon>
        <taxon>Enterobacteriaceae</taxon>
        <taxon>Escherichia</taxon>
    </lineage>
</organism>
<proteinExistence type="predicted"/>
<evidence type="ECO:0000313" key="1">
    <source>
        <dbReference type="EMBL" id="MHO04621.1"/>
    </source>
</evidence>
<name>A0A3L0X181_ECOLX</name>
<comment type="caution">
    <text evidence="1">The sequence shown here is derived from an EMBL/GenBank/DDBJ whole genome shotgun (WGS) entry which is preliminary data.</text>
</comment>
<gene>
    <name evidence="1" type="ORF">D9F05_09575</name>
</gene>
<reference evidence="1" key="1">
    <citation type="submission" date="2018-10" db="EMBL/GenBank/DDBJ databases">
        <authorList>
            <consortium name="NARMS: The National Antimicrobial Resistance Monitoring System"/>
        </authorList>
    </citation>
    <scope>NUCLEOTIDE SEQUENCE [LARGE SCALE GENOMIC DNA]</scope>
    <source>
        <strain evidence="1">CVM N17EC0388</strain>
    </source>
</reference>